<dbReference type="AlphaFoldDB" id="A0A7R9GRX5"/>
<organism evidence="1">
    <name type="scientific">Timema cristinae</name>
    <name type="common">Walking stick</name>
    <dbReference type="NCBI Taxonomy" id="61476"/>
    <lineage>
        <taxon>Eukaryota</taxon>
        <taxon>Metazoa</taxon>
        <taxon>Ecdysozoa</taxon>
        <taxon>Arthropoda</taxon>
        <taxon>Hexapoda</taxon>
        <taxon>Insecta</taxon>
        <taxon>Pterygota</taxon>
        <taxon>Neoptera</taxon>
        <taxon>Polyneoptera</taxon>
        <taxon>Phasmatodea</taxon>
        <taxon>Timematodea</taxon>
        <taxon>Timematoidea</taxon>
        <taxon>Timematidae</taxon>
        <taxon>Timema</taxon>
    </lineage>
</organism>
<name>A0A7R9GRX5_TIMCR</name>
<protein>
    <submittedName>
        <fullName evidence="1">Uncharacterized protein</fullName>
    </submittedName>
</protein>
<gene>
    <name evidence="1" type="ORF">TCEB3V08_LOCUS751</name>
</gene>
<sequence length="163" mass="18077">MPSERSMLTRVKAASGSKKILDMVPTLDNAVSSVSLHQDVHFSTDDHEVVLKSIQSFLGKDEVSRAEILSALNQPTKLNVYKNDTDSWDYTTPAIGVVKKLFMWLKKKSVFNASLSLHTPFDLPTSIHRGSPKIPWAALERGLARLRAHLPNFAARNTPAGVR</sequence>
<reference evidence="1" key="1">
    <citation type="submission" date="2020-11" db="EMBL/GenBank/DDBJ databases">
        <authorList>
            <person name="Tran Van P."/>
        </authorList>
    </citation>
    <scope>NUCLEOTIDE SEQUENCE</scope>
</reference>
<accession>A0A7R9GRX5</accession>
<evidence type="ECO:0000313" key="1">
    <source>
        <dbReference type="EMBL" id="CAD7392742.1"/>
    </source>
</evidence>
<proteinExistence type="predicted"/>
<dbReference type="EMBL" id="OC316584">
    <property type="protein sequence ID" value="CAD7392742.1"/>
    <property type="molecule type" value="Genomic_DNA"/>
</dbReference>